<keyword evidence="1" id="KW-1133">Transmembrane helix</keyword>
<keyword evidence="1" id="KW-0812">Transmembrane</keyword>
<accession>A0A9D9HZQ7</accession>
<evidence type="ECO:0000313" key="2">
    <source>
        <dbReference type="EMBL" id="MBO8462912.1"/>
    </source>
</evidence>
<keyword evidence="1" id="KW-0472">Membrane</keyword>
<gene>
    <name evidence="2" type="ORF">IAC13_03150</name>
</gene>
<proteinExistence type="predicted"/>
<protein>
    <recommendedName>
        <fullName evidence="4">TraX protein</fullName>
    </recommendedName>
</protein>
<evidence type="ECO:0008006" key="4">
    <source>
        <dbReference type="Google" id="ProtNLM"/>
    </source>
</evidence>
<organism evidence="2 3">
    <name type="scientific">Candidatus Scybalomonas excrementavium</name>
    <dbReference type="NCBI Taxonomy" id="2840943"/>
    <lineage>
        <taxon>Bacteria</taxon>
        <taxon>Bacillati</taxon>
        <taxon>Bacillota</taxon>
        <taxon>Clostridia</taxon>
        <taxon>Lachnospirales</taxon>
        <taxon>Lachnospiraceae</taxon>
        <taxon>Lachnospiraceae incertae sedis</taxon>
        <taxon>Candidatus Scybalomonas</taxon>
    </lineage>
</organism>
<reference evidence="2" key="2">
    <citation type="journal article" date="2021" name="PeerJ">
        <title>Extensive microbial diversity within the chicken gut microbiome revealed by metagenomics and culture.</title>
        <authorList>
            <person name="Gilroy R."/>
            <person name="Ravi A."/>
            <person name="Getino M."/>
            <person name="Pursley I."/>
            <person name="Horton D.L."/>
            <person name="Alikhan N.F."/>
            <person name="Baker D."/>
            <person name="Gharbi K."/>
            <person name="Hall N."/>
            <person name="Watson M."/>
            <person name="Adriaenssens E.M."/>
            <person name="Foster-Nyarko E."/>
            <person name="Jarju S."/>
            <person name="Secka A."/>
            <person name="Antonio M."/>
            <person name="Oren A."/>
            <person name="Chaudhuri R.R."/>
            <person name="La Ragione R."/>
            <person name="Hildebrand F."/>
            <person name="Pallen M.J."/>
        </authorList>
    </citation>
    <scope>NUCLEOTIDE SEQUENCE</scope>
    <source>
        <strain evidence="2">E3-2379</strain>
    </source>
</reference>
<dbReference type="AlphaFoldDB" id="A0A9D9HZQ7"/>
<dbReference type="EMBL" id="JADIML010000087">
    <property type="protein sequence ID" value="MBO8462912.1"/>
    <property type="molecule type" value="Genomic_DNA"/>
</dbReference>
<dbReference type="InterPro" id="IPR008875">
    <property type="entry name" value="TraX"/>
</dbReference>
<evidence type="ECO:0000256" key="1">
    <source>
        <dbReference type="SAM" id="Phobius"/>
    </source>
</evidence>
<dbReference type="Proteomes" id="UP000823618">
    <property type="component" value="Unassembled WGS sequence"/>
</dbReference>
<feature type="transmembrane region" description="Helical" evidence="1">
    <location>
        <begin position="32"/>
        <end position="51"/>
    </location>
</feature>
<evidence type="ECO:0000313" key="3">
    <source>
        <dbReference type="Proteomes" id="UP000823618"/>
    </source>
</evidence>
<reference evidence="2" key="1">
    <citation type="submission" date="2020-10" db="EMBL/GenBank/DDBJ databases">
        <authorList>
            <person name="Gilroy R."/>
        </authorList>
    </citation>
    <scope>NUCLEOTIDE SEQUENCE</scope>
    <source>
        <strain evidence="2">E3-2379</strain>
    </source>
</reference>
<comment type="caution">
    <text evidence="2">The sequence shown here is derived from an EMBL/GenBank/DDBJ whole genome shotgun (WGS) entry which is preliminary data.</text>
</comment>
<name>A0A9D9HZQ7_9FIRM</name>
<sequence>MDIFKLKLIALLAMILDHIAYFFPNIPMALIFHWIGRISAPIFIFGVVNSMQYTSSKIKYLCRLYFF</sequence>
<dbReference type="Pfam" id="PF05857">
    <property type="entry name" value="TraX"/>
    <property type="match status" value="1"/>
</dbReference>